<reference evidence="2" key="2">
    <citation type="submission" date="2020-09" db="EMBL/GenBank/DDBJ databases">
        <authorList>
            <person name="Sun Q."/>
            <person name="Kim S."/>
        </authorList>
    </citation>
    <scope>NUCLEOTIDE SEQUENCE</scope>
    <source>
        <strain evidence="2">KCTC 32296</strain>
    </source>
</reference>
<gene>
    <name evidence="2" type="primary">apaG</name>
    <name evidence="2" type="ORF">GCM10011273_34920</name>
</gene>
<evidence type="ECO:0000259" key="1">
    <source>
        <dbReference type="PROSITE" id="PS51087"/>
    </source>
</evidence>
<proteinExistence type="predicted"/>
<dbReference type="InterPro" id="IPR050718">
    <property type="entry name" value="ApaG-like"/>
</dbReference>
<protein>
    <submittedName>
        <fullName evidence="2">Protein ApaG</fullName>
    </submittedName>
</protein>
<name>A0A918QF11_9CAUL</name>
<dbReference type="NCBIfam" id="NF003967">
    <property type="entry name" value="PRK05461.1"/>
    <property type="match status" value="1"/>
</dbReference>
<reference evidence="2" key="1">
    <citation type="journal article" date="2014" name="Int. J. Syst. Evol. Microbiol.">
        <title>Complete genome sequence of Corynebacterium casei LMG S-19264T (=DSM 44701T), isolated from a smear-ripened cheese.</title>
        <authorList>
            <consortium name="US DOE Joint Genome Institute (JGI-PGF)"/>
            <person name="Walter F."/>
            <person name="Albersmeier A."/>
            <person name="Kalinowski J."/>
            <person name="Ruckert C."/>
        </authorList>
    </citation>
    <scope>NUCLEOTIDE SEQUENCE</scope>
    <source>
        <strain evidence="2">KCTC 32296</strain>
    </source>
</reference>
<organism evidence="2 3">
    <name type="scientific">Asticcacaulis endophyticus</name>
    <dbReference type="NCBI Taxonomy" id="1395890"/>
    <lineage>
        <taxon>Bacteria</taxon>
        <taxon>Pseudomonadati</taxon>
        <taxon>Pseudomonadota</taxon>
        <taxon>Alphaproteobacteria</taxon>
        <taxon>Caulobacterales</taxon>
        <taxon>Caulobacteraceae</taxon>
        <taxon>Asticcacaulis</taxon>
    </lineage>
</organism>
<dbReference type="Pfam" id="PF04379">
    <property type="entry name" value="DUF525"/>
    <property type="match status" value="1"/>
</dbReference>
<sequence length="136" mass="15386">MIYEAVSQGIRISVEVEYIPPEDDLPATSRRPRAYVWAYHIIIDNERGDRVQLKTRHWTIMDGLGRIEIVEGDGVVGQQPILEPQESYSYSSGCPLPTPSGSMSGYYMFEDENGKPLKVTIPTFSLDLPEARRILN</sequence>
<keyword evidence="3" id="KW-1185">Reference proteome</keyword>
<evidence type="ECO:0000313" key="2">
    <source>
        <dbReference type="EMBL" id="GGZ45238.1"/>
    </source>
</evidence>
<feature type="domain" description="ApaG" evidence="1">
    <location>
        <begin position="4"/>
        <end position="133"/>
    </location>
</feature>
<dbReference type="PANTHER" id="PTHR47191">
    <property type="entry name" value="OS05G0170800 PROTEIN"/>
    <property type="match status" value="1"/>
</dbReference>
<evidence type="ECO:0000313" key="3">
    <source>
        <dbReference type="Proteomes" id="UP000662572"/>
    </source>
</evidence>
<dbReference type="InterPro" id="IPR007474">
    <property type="entry name" value="ApaG_domain"/>
</dbReference>
<dbReference type="SUPFAM" id="SSF110069">
    <property type="entry name" value="ApaG-like"/>
    <property type="match status" value="1"/>
</dbReference>
<dbReference type="Proteomes" id="UP000662572">
    <property type="component" value="Unassembled WGS sequence"/>
</dbReference>
<accession>A0A918QF11</accession>
<dbReference type="AlphaFoldDB" id="A0A918QF11"/>
<dbReference type="Gene3D" id="2.60.40.1470">
    <property type="entry name" value="ApaG domain"/>
    <property type="match status" value="1"/>
</dbReference>
<dbReference type="RefSeq" id="WP_189489073.1">
    <property type="nucleotide sequence ID" value="NZ_BMZB01000009.1"/>
</dbReference>
<dbReference type="PANTHER" id="PTHR47191:SF2">
    <property type="entry name" value="OS05G0170800 PROTEIN"/>
    <property type="match status" value="1"/>
</dbReference>
<dbReference type="PROSITE" id="PS51087">
    <property type="entry name" value="APAG"/>
    <property type="match status" value="1"/>
</dbReference>
<dbReference type="InterPro" id="IPR036767">
    <property type="entry name" value="ApaG_sf"/>
</dbReference>
<dbReference type="EMBL" id="BMZB01000009">
    <property type="protein sequence ID" value="GGZ45238.1"/>
    <property type="molecule type" value="Genomic_DNA"/>
</dbReference>
<comment type="caution">
    <text evidence="2">The sequence shown here is derived from an EMBL/GenBank/DDBJ whole genome shotgun (WGS) entry which is preliminary data.</text>
</comment>